<gene>
    <name evidence="7" type="ORF">MM59RIKEN_25840</name>
</gene>
<accession>A0A810QFB1</accession>
<dbReference type="GO" id="GO:0003677">
    <property type="term" value="F:DNA binding"/>
    <property type="evidence" value="ECO:0007669"/>
    <property type="project" value="UniProtKB-KW"/>
</dbReference>
<dbReference type="Pfam" id="PF00392">
    <property type="entry name" value="GntR"/>
    <property type="match status" value="1"/>
</dbReference>
<dbReference type="InterPro" id="IPR036390">
    <property type="entry name" value="WH_DNA-bd_sf"/>
</dbReference>
<dbReference type="Gene3D" id="1.10.10.10">
    <property type="entry name" value="Winged helix-like DNA-binding domain superfamily/Winged helix DNA-binding domain"/>
    <property type="match status" value="1"/>
</dbReference>
<keyword evidence="2" id="KW-0663">Pyridoxal phosphate</keyword>
<feature type="domain" description="HTH gntR-type" evidence="6">
    <location>
        <begin position="22"/>
        <end position="90"/>
    </location>
</feature>
<evidence type="ECO:0000259" key="6">
    <source>
        <dbReference type="PROSITE" id="PS50949"/>
    </source>
</evidence>
<evidence type="ECO:0000313" key="8">
    <source>
        <dbReference type="Proteomes" id="UP000679848"/>
    </source>
</evidence>
<comment type="similarity">
    <text evidence="1">In the C-terminal section; belongs to the class-I pyridoxal-phosphate-dependent aminotransferase family.</text>
</comment>
<dbReference type="InterPro" id="IPR015422">
    <property type="entry name" value="PyrdxlP-dep_Trfase_small"/>
</dbReference>
<keyword evidence="3" id="KW-0805">Transcription regulation</keyword>
<dbReference type="PROSITE" id="PS50949">
    <property type="entry name" value="HTH_GNTR"/>
    <property type="match status" value="1"/>
</dbReference>
<evidence type="ECO:0000256" key="5">
    <source>
        <dbReference type="ARBA" id="ARBA00023163"/>
    </source>
</evidence>
<dbReference type="AlphaFoldDB" id="A0A810QFB1"/>
<dbReference type="CDD" id="cd07377">
    <property type="entry name" value="WHTH_GntR"/>
    <property type="match status" value="1"/>
</dbReference>
<sequence>MPVNSFENYPMSWKPVISDRKSAIYTQLAEQLVKDIRNGLLKPGDKLPPQRELADYLDLHLSTVTRAYKLCEERGLICAKVGQGTFVSSDVNTSDTLLYANEELNFVQLGTVLPPYNGNQKVIEFIKSLLSQPDIQGFLEYRSPTGTYIQRKNFSVWAKKIGIDTTSENILFATGGQNAICATILGLFHPGDRIGVNALSFSGLKAIAKMIGVQLVPLPEKQGHIDLDTIEQFCETENLKGLYFIPDHHNPTTYTMKSDERKFIANIAVKNNLVIIEDAINRMFVGQNIPPIFSYAPNNTIYIFSTSKFLCAGLRVAYIIVPNQYRQSLENALYNMNLMVSPFNLEIVNRIFSSVLLEELITEKKQELMERNTIVNSILQGYDILGESTCNFRWLFLPDKWNSHDFEIEARKRGVQIFCADRFAIGKTVPPKAIRLSISSPSSRVELENGITIIKSLL</sequence>
<dbReference type="Proteomes" id="UP000679848">
    <property type="component" value="Chromosome"/>
</dbReference>
<organism evidence="7 8">
    <name type="scientific">Pusillibacter faecalis</name>
    <dbReference type="NCBI Taxonomy" id="2714358"/>
    <lineage>
        <taxon>Bacteria</taxon>
        <taxon>Bacillati</taxon>
        <taxon>Bacillota</taxon>
        <taxon>Clostridia</taxon>
        <taxon>Eubacteriales</taxon>
        <taxon>Oscillospiraceae</taxon>
        <taxon>Pusillibacter</taxon>
    </lineage>
</organism>
<proteinExistence type="inferred from homology"/>
<reference evidence="7" key="1">
    <citation type="submission" date="2020-09" db="EMBL/GenBank/DDBJ databases">
        <title>New species isolated from human feces.</title>
        <authorList>
            <person name="Kitahara M."/>
            <person name="Shigeno Y."/>
            <person name="Shime M."/>
            <person name="Matsumoto Y."/>
            <person name="Nakamura S."/>
            <person name="Motooka D."/>
            <person name="Fukuoka S."/>
            <person name="Nishikawa H."/>
            <person name="Benno Y."/>
        </authorList>
    </citation>
    <scope>NUCLEOTIDE SEQUENCE</scope>
    <source>
        <strain evidence="7">MM59</strain>
    </source>
</reference>
<dbReference type="InterPro" id="IPR000524">
    <property type="entry name" value="Tscrpt_reg_HTH_GntR"/>
</dbReference>
<dbReference type="GO" id="GO:0030170">
    <property type="term" value="F:pyridoxal phosphate binding"/>
    <property type="evidence" value="ECO:0007669"/>
    <property type="project" value="InterPro"/>
</dbReference>
<name>A0A810QFB1_9FIRM</name>
<dbReference type="Pfam" id="PF00155">
    <property type="entry name" value="Aminotran_1_2"/>
    <property type="match status" value="1"/>
</dbReference>
<dbReference type="Gene3D" id="3.90.1150.10">
    <property type="entry name" value="Aspartate Aminotransferase, domain 1"/>
    <property type="match status" value="1"/>
</dbReference>
<dbReference type="SUPFAM" id="SSF53383">
    <property type="entry name" value="PLP-dependent transferases"/>
    <property type="match status" value="1"/>
</dbReference>
<dbReference type="KEGG" id="pfaa:MM59RIKEN_25840"/>
<dbReference type="GO" id="GO:0003824">
    <property type="term" value="F:catalytic activity"/>
    <property type="evidence" value="ECO:0007669"/>
    <property type="project" value="UniProtKB-ARBA"/>
</dbReference>
<dbReference type="InterPro" id="IPR051446">
    <property type="entry name" value="HTH_trans_reg/aminotransferase"/>
</dbReference>
<evidence type="ECO:0000256" key="1">
    <source>
        <dbReference type="ARBA" id="ARBA00005384"/>
    </source>
</evidence>
<evidence type="ECO:0000256" key="2">
    <source>
        <dbReference type="ARBA" id="ARBA00022898"/>
    </source>
</evidence>
<dbReference type="SMART" id="SM00345">
    <property type="entry name" value="HTH_GNTR"/>
    <property type="match status" value="1"/>
</dbReference>
<dbReference type="PANTHER" id="PTHR46577:SF1">
    <property type="entry name" value="HTH-TYPE TRANSCRIPTIONAL REGULATORY PROTEIN GABR"/>
    <property type="match status" value="1"/>
</dbReference>
<keyword evidence="8" id="KW-1185">Reference proteome</keyword>
<keyword evidence="5" id="KW-0804">Transcription</keyword>
<dbReference type="PANTHER" id="PTHR46577">
    <property type="entry name" value="HTH-TYPE TRANSCRIPTIONAL REGULATORY PROTEIN GABR"/>
    <property type="match status" value="1"/>
</dbReference>
<dbReference type="SUPFAM" id="SSF46785">
    <property type="entry name" value="Winged helix' DNA-binding domain"/>
    <property type="match status" value="1"/>
</dbReference>
<keyword evidence="4" id="KW-0238">DNA-binding</keyword>
<dbReference type="EMBL" id="AP023420">
    <property type="protein sequence ID" value="BCK85265.1"/>
    <property type="molecule type" value="Genomic_DNA"/>
</dbReference>
<dbReference type="Gene3D" id="3.40.640.10">
    <property type="entry name" value="Type I PLP-dependent aspartate aminotransferase-like (Major domain)"/>
    <property type="match status" value="1"/>
</dbReference>
<evidence type="ECO:0000256" key="3">
    <source>
        <dbReference type="ARBA" id="ARBA00023015"/>
    </source>
</evidence>
<dbReference type="GO" id="GO:0003700">
    <property type="term" value="F:DNA-binding transcription factor activity"/>
    <property type="evidence" value="ECO:0007669"/>
    <property type="project" value="InterPro"/>
</dbReference>
<dbReference type="InterPro" id="IPR015424">
    <property type="entry name" value="PyrdxlP-dep_Trfase"/>
</dbReference>
<evidence type="ECO:0000313" key="7">
    <source>
        <dbReference type="EMBL" id="BCK85265.1"/>
    </source>
</evidence>
<protein>
    <submittedName>
        <fullName evidence="7">GntR family transcriptional regulator</fullName>
    </submittedName>
</protein>
<evidence type="ECO:0000256" key="4">
    <source>
        <dbReference type="ARBA" id="ARBA00023125"/>
    </source>
</evidence>
<dbReference type="InterPro" id="IPR015421">
    <property type="entry name" value="PyrdxlP-dep_Trfase_major"/>
</dbReference>
<dbReference type="InterPro" id="IPR036388">
    <property type="entry name" value="WH-like_DNA-bd_sf"/>
</dbReference>
<dbReference type="InterPro" id="IPR004839">
    <property type="entry name" value="Aminotransferase_I/II_large"/>
</dbReference>
<dbReference type="RefSeq" id="WP_213543451.1">
    <property type="nucleotide sequence ID" value="NZ_AP023420.1"/>
</dbReference>
<dbReference type="CDD" id="cd00609">
    <property type="entry name" value="AAT_like"/>
    <property type="match status" value="1"/>
</dbReference>